<evidence type="ECO:0000259" key="1">
    <source>
        <dbReference type="Pfam" id="PF14699"/>
    </source>
</evidence>
<dbReference type="SUPFAM" id="SSF51445">
    <property type="entry name" value="(Trans)glycosidases"/>
    <property type="match status" value="1"/>
</dbReference>
<proteinExistence type="predicted"/>
<reference evidence="3" key="1">
    <citation type="submission" date="2021-06" db="EMBL/GenBank/DDBJ databases">
        <authorList>
            <person name="Kallberg Y."/>
            <person name="Tangrot J."/>
            <person name="Rosling A."/>
        </authorList>
    </citation>
    <scope>NUCLEOTIDE SEQUENCE</scope>
    <source>
        <strain evidence="3">UK204</strain>
    </source>
</reference>
<name>A0A9N9I487_9GLOM</name>
<dbReference type="PANTHER" id="PTHR10569">
    <property type="entry name" value="GLYCOGEN DEBRANCHING ENZYME"/>
    <property type="match status" value="1"/>
</dbReference>
<dbReference type="InterPro" id="IPR017853">
    <property type="entry name" value="GH"/>
</dbReference>
<accession>A0A9N9I487</accession>
<dbReference type="FunFam" id="3.20.20.80:FF:000070">
    <property type="entry name" value="GDB1p Glycogen debranching enzyme"/>
    <property type="match status" value="1"/>
</dbReference>
<dbReference type="InterPro" id="IPR029436">
    <property type="entry name" value="AGL_euk_N"/>
</dbReference>
<feature type="domain" description="Glycogen debranching enzyme glucanotransferase" evidence="2">
    <location>
        <begin position="137"/>
        <end position="397"/>
    </location>
</feature>
<gene>
    <name evidence="3" type="ORF">FCALED_LOCUS14314</name>
</gene>
<dbReference type="Pfam" id="PF14699">
    <property type="entry name" value="hGDE_N"/>
    <property type="match status" value="1"/>
</dbReference>
<dbReference type="InterPro" id="IPR032792">
    <property type="entry name" value="AGL_glucanoTrfase"/>
</dbReference>
<dbReference type="OrthoDB" id="2415854at2759"/>
<keyword evidence="4" id="KW-1185">Reference proteome</keyword>
<sequence length="462" mass="52709">MTKRKVSQTKLINVLRLELDADGSLSKEKQYIRLPPPVSPYILRFNVRAGSIASHRGILYINYPIDGFPIEFTRPLNIDIVIQRSGAYEFYVEYKELNSKLTKSSEKSYFTVDPLLHVIPRHRILSSEPISSEPAVALPLDGIVIQSVLPKLLGKLSEWDPHIKAISDLGYNMIHFVPMQMRGLSNSPYSIFDQLSFSNDLFEPEDLLKDPNERIEIVQNTIKKIEQEYGILSVTDIVWNHTACNSSWLEEHPEAGYNLINSPHLTPAYELDASLLEFSSNLANLGYPTLIKNEEDLDLIVDGIKEHVINKLRLWEYYVIDVKEAVNEFKEALNKPWPSFREDIDLAALSLKEQAKLLNDKALYYKGTFGHRFYKKLNCESSIAFVLSLIKSEKNHKCVDGIIVDDKPTKTYKLVSKKLSDDDVKKIDRFVNSVDDKSKKKNSNEVSIVNVTEKKNSSEGSD</sequence>
<dbReference type="InterPro" id="IPR010401">
    <property type="entry name" value="AGL/Gdb1"/>
</dbReference>
<feature type="non-terminal residue" evidence="3">
    <location>
        <position position="462"/>
    </location>
</feature>
<dbReference type="Pfam" id="PF14701">
    <property type="entry name" value="hDGE_amylase"/>
    <property type="match status" value="1"/>
</dbReference>
<protein>
    <submittedName>
        <fullName evidence="3">12060_t:CDS:1</fullName>
    </submittedName>
</protein>
<evidence type="ECO:0000313" key="3">
    <source>
        <dbReference type="EMBL" id="CAG8719374.1"/>
    </source>
</evidence>
<dbReference type="GO" id="GO:0005980">
    <property type="term" value="P:glycogen catabolic process"/>
    <property type="evidence" value="ECO:0007669"/>
    <property type="project" value="InterPro"/>
</dbReference>
<evidence type="ECO:0000259" key="2">
    <source>
        <dbReference type="Pfam" id="PF14701"/>
    </source>
</evidence>
<feature type="domain" description="Eukaryotic glycogen debranching enzyme N-terminal" evidence="1">
    <location>
        <begin position="43"/>
        <end position="118"/>
    </location>
</feature>
<evidence type="ECO:0000313" key="4">
    <source>
        <dbReference type="Proteomes" id="UP000789570"/>
    </source>
</evidence>
<dbReference type="Gene3D" id="3.20.20.80">
    <property type="entry name" value="Glycosidases"/>
    <property type="match status" value="1"/>
</dbReference>
<dbReference type="GO" id="GO:0004134">
    <property type="term" value="F:4-alpha-glucanotransferase activity"/>
    <property type="evidence" value="ECO:0007669"/>
    <property type="project" value="InterPro"/>
</dbReference>
<comment type="caution">
    <text evidence="3">The sequence shown here is derived from an EMBL/GenBank/DDBJ whole genome shotgun (WGS) entry which is preliminary data.</text>
</comment>
<dbReference type="PANTHER" id="PTHR10569:SF2">
    <property type="entry name" value="GLYCOGEN DEBRANCHING ENZYME"/>
    <property type="match status" value="1"/>
</dbReference>
<dbReference type="Proteomes" id="UP000789570">
    <property type="component" value="Unassembled WGS sequence"/>
</dbReference>
<organism evidence="3 4">
    <name type="scientific">Funneliformis caledonium</name>
    <dbReference type="NCBI Taxonomy" id="1117310"/>
    <lineage>
        <taxon>Eukaryota</taxon>
        <taxon>Fungi</taxon>
        <taxon>Fungi incertae sedis</taxon>
        <taxon>Mucoromycota</taxon>
        <taxon>Glomeromycotina</taxon>
        <taxon>Glomeromycetes</taxon>
        <taxon>Glomerales</taxon>
        <taxon>Glomeraceae</taxon>
        <taxon>Funneliformis</taxon>
    </lineage>
</organism>
<dbReference type="GO" id="GO:0004135">
    <property type="term" value="F:amylo-alpha-1,6-glucosidase activity"/>
    <property type="evidence" value="ECO:0007669"/>
    <property type="project" value="InterPro"/>
</dbReference>
<dbReference type="EMBL" id="CAJVPQ010009969">
    <property type="protein sequence ID" value="CAG8719374.1"/>
    <property type="molecule type" value="Genomic_DNA"/>
</dbReference>
<dbReference type="AlphaFoldDB" id="A0A9N9I487"/>